<dbReference type="GO" id="GO:0009982">
    <property type="term" value="F:pseudouridine synthase activity"/>
    <property type="evidence" value="ECO:0007669"/>
    <property type="project" value="InterPro"/>
</dbReference>
<dbReference type="EMBL" id="JABZEC010000005">
    <property type="protein sequence ID" value="NVY96806.1"/>
    <property type="molecule type" value="Genomic_DNA"/>
</dbReference>
<evidence type="ECO:0000313" key="6">
    <source>
        <dbReference type="EMBL" id="NVY96806.1"/>
    </source>
</evidence>
<comment type="similarity">
    <text evidence="2 4">Belongs to the pseudouridine synthase RluA family.</text>
</comment>
<organism evidence="6 7">
    <name type="scientific">Bombilactobacillus apium</name>
    <dbReference type="NCBI Taxonomy" id="2675299"/>
    <lineage>
        <taxon>Bacteria</taxon>
        <taxon>Bacillati</taxon>
        <taxon>Bacillota</taxon>
        <taxon>Bacilli</taxon>
        <taxon>Lactobacillales</taxon>
        <taxon>Lactobacillaceae</taxon>
        <taxon>Bombilactobacillus</taxon>
    </lineage>
</organism>
<keyword evidence="7" id="KW-1185">Reference proteome</keyword>
<dbReference type="CDD" id="cd02869">
    <property type="entry name" value="PseudoU_synth_RluA_like"/>
    <property type="match status" value="1"/>
</dbReference>
<accession>A0A850RBX2</accession>
<dbReference type="EC" id="5.4.99.-" evidence="4"/>
<keyword evidence="4" id="KW-0413">Isomerase</keyword>
<feature type="domain" description="Pseudouridine synthase RsuA/RluA-like" evidence="5">
    <location>
        <begin position="87"/>
        <end position="239"/>
    </location>
</feature>
<comment type="caution">
    <text evidence="6">The sequence shown here is derived from an EMBL/GenBank/DDBJ whole genome shotgun (WGS) entry which is preliminary data.</text>
</comment>
<evidence type="ECO:0000256" key="3">
    <source>
        <dbReference type="PIRSR" id="PIRSR606225-1"/>
    </source>
</evidence>
<dbReference type="GO" id="GO:0003723">
    <property type="term" value="F:RNA binding"/>
    <property type="evidence" value="ECO:0007669"/>
    <property type="project" value="InterPro"/>
</dbReference>
<name>A0A850RBX2_9LACO</name>
<sequence>MQVYRWSKNNYQTQSLRNFLEQQGFSRLELKRIKYRQGLIFVDHKQRHFNYQLHQPAEILVALPPEVGSKQIKPLPGPVNVLYEDENYLLVNKPAHLASLPAFSKHSPSLANYVKYYLQQTQQANDVIHLVSRLDRDTSGVITFVKNSYAHHLLARQFRTTKILKEYYAFVPGIFQAPSQGTIKEPIAIDPDRPHFRKVSPQGKMAITNYQLVYQYEHYALLKVHLVTGRTHQIRVHLAYLGYPLLGDQAYGGPCDLIKRQALHCRRFRFWDELAQQFRTVEAPFPTDLQELLKSDVR</sequence>
<feature type="active site" evidence="3">
    <location>
        <position position="135"/>
    </location>
</feature>
<dbReference type="PANTHER" id="PTHR21600:SF35">
    <property type="entry name" value="PSEUDOURIDINE SYNTHASE"/>
    <property type="match status" value="1"/>
</dbReference>
<dbReference type="SUPFAM" id="SSF55120">
    <property type="entry name" value="Pseudouridine synthase"/>
    <property type="match status" value="1"/>
</dbReference>
<dbReference type="Pfam" id="PF00849">
    <property type="entry name" value="PseudoU_synth_2"/>
    <property type="match status" value="1"/>
</dbReference>
<dbReference type="GO" id="GO:0000455">
    <property type="term" value="P:enzyme-directed rRNA pseudouridine synthesis"/>
    <property type="evidence" value="ECO:0007669"/>
    <property type="project" value="TreeGrafter"/>
</dbReference>
<comment type="catalytic activity">
    <reaction evidence="1 4">
        <text>a uridine in RNA = a pseudouridine in RNA</text>
        <dbReference type="Rhea" id="RHEA:48348"/>
        <dbReference type="Rhea" id="RHEA-COMP:12068"/>
        <dbReference type="Rhea" id="RHEA-COMP:12069"/>
        <dbReference type="ChEBI" id="CHEBI:65314"/>
        <dbReference type="ChEBI" id="CHEBI:65315"/>
    </reaction>
</comment>
<reference evidence="6 7" key="1">
    <citation type="submission" date="2020-06" db="EMBL/GenBank/DDBJ databases">
        <authorList>
            <person name="Kang J."/>
        </authorList>
    </citation>
    <scope>NUCLEOTIDE SEQUENCE [LARGE SCALE GENOMIC DNA]</scope>
    <source>
        <strain evidence="6 7">DCY120</strain>
    </source>
</reference>
<dbReference type="Proteomes" id="UP000563523">
    <property type="component" value="Unassembled WGS sequence"/>
</dbReference>
<dbReference type="Gene3D" id="3.30.2350.10">
    <property type="entry name" value="Pseudouridine synthase"/>
    <property type="match status" value="1"/>
</dbReference>
<evidence type="ECO:0000259" key="5">
    <source>
        <dbReference type="Pfam" id="PF00849"/>
    </source>
</evidence>
<dbReference type="NCBIfam" id="TIGR00005">
    <property type="entry name" value="rluA_subfam"/>
    <property type="match status" value="1"/>
</dbReference>
<evidence type="ECO:0000256" key="4">
    <source>
        <dbReference type="RuleBase" id="RU362028"/>
    </source>
</evidence>
<dbReference type="RefSeq" id="WP_176942960.1">
    <property type="nucleotide sequence ID" value="NZ_JABZEC010000005.1"/>
</dbReference>
<dbReference type="InterPro" id="IPR020103">
    <property type="entry name" value="PsdUridine_synth_cat_dom_sf"/>
</dbReference>
<dbReference type="PANTHER" id="PTHR21600">
    <property type="entry name" value="MITOCHONDRIAL RNA PSEUDOURIDINE SYNTHASE"/>
    <property type="match status" value="1"/>
</dbReference>
<evidence type="ECO:0000256" key="2">
    <source>
        <dbReference type="ARBA" id="ARBA00010876"/>
    </source>
</evidence>
<dbReference type="InterPro" id="IPR006145">
    <property type="entry name" value="PsdUridine_synth_RsuA/RluA"/>
</dbReference>
<dbReference type="GO" id="GO:0140098">
    <property type="term" value="F:catalytic activity, acting on RNA"/>
    <property type="evidence" value="ECO:0007669"/>
    <property type="project" value="UniProtKB-ARBA"/>
</dbReference>
<dbReference type="InterPro" id="IPR050188">
    <property type="entry name" value="RluA_PseudoU_synthase"/>
</dbReference>
<dbReference type="InterPro" id="IPR006225">
    <property type="entry name" value="PsdUridine_synth_RluC/D"/>
</dbReference>
<evidence type="ECO:0000313" key="7">
    <source>
        <dbReference type="Proteomes" id="UP000563523"/>
    </source>
</evidence>
<evidence type="ECO:0000256" key="1">
    <source>
        <dbReference type="ARBA" id="ARBA00000073"/>
    </source>
</evidence>
<proteinExistence type="inferred from homology"/>
<comment type="function">
    <text evidence="4">Responsible for synthesis of pseudouridine from uracil.</text>
</comment>
<gene>
    <name evidence="6" type="ORF">HU830_06510</name>
</gene>
<protein>
    <recommendedName>
        <fullName evidence="4">Pseudouridine synthase</fullName>
        <ecNumber evidence="4">5.4.99.-</ecNumber>
    </recommendedName>
</protein>
<dbReference type="AlphaFoldDB" id="A0A850RBX2"/>